<feature type="region of interest" description="Disordered" evidence="1">
    <location>
        <begin position="286"/>
        <end position="308"/>
    </location>
</feature>
<dbReference type="KEGG" id="rmar:GBA65_07110"/>
<protein>
    <submittedName>
        <fullName evidence="3">Uncharacterized protein</fullName>
    </submittedName>
</protein>
<feature type="transmembrane region" description="Helical" evidence="2">
    <location>
        <begin position="521"/>
        <end position="545"/>
    </location>
</feature>
<name>A0A6G8PVU6_9ACTN</name>
<keyword evidence="2" id="KW-0472">Membrane</keyword>
<dbReference type="AlphaFoldDB" id="A0A6G8PVU6"/>
<feature type="transmembrane region" description="Helical" evidence="2">
    <location>
        <begin position="484"/>
        <end position="501"/>
    </location>
</feature>
<reference evidence="3 4" key="1">
    <citation type="submission" date="2019-10" db="EMBL/GenBank/DDBJ databases">
        <title>Rubrobacter sp nov SCSIO 52915 isolated from a deep-sea sediment in the South China Sea.</title>
        <authorList>
            <person name="Chen R.W."/>
        </authorList>
    </citation>
    <scope>NUCLEOTIDE SEQUENCE [LARGE SCALE GENOMIC DNA]</scope>
    <source>
        <strain evidence="3 4">SCSIO 52915</strain>
    </source>
</reference>
<keyword evidence="2" id="KW-0812">Transmembrane</keyword>
<feature type="transmembrane region" description="Helical" evidence="2">
    <location>
        <begin position="424"/>
        <end position="442"/>
    </location>
</feature>
<evidence type="ECO:0000313" key="3">
    <source>
        <dbReference type="EMBL" id="QIN78324.1"/>
    </source>
</evidence>
<organism evidence="3 4">
    <name type="scientific">Rubrobacter marinus</name>
    <dbReference type="NCBI Taxonomy" id="2653852"/>
    <lineage>
        <taxon>Bacteria</taxon>
        <taxon>Bacillati</taxon>
        <taxon>Actinomycetota</taxon>
        <taxon>Rubrobacteria</taxon>
        <taxon>Rubrobacterales</taxon>
        <taxon>Rubrobacteraceae</taxon>
        <taxon>Rubrobacter</taxon>
    </lineage>
</organism>
<evidence type="ECO:0000313" key="4">
    <source>
        <dbReference type="Proteomes" id="UP000502706"/>
    </source>
</evidence>
<evidence type="ECO:0000256" key="2">
    <source>
        <dbReference type="SAM" id="Phobius"/>
    </source>
</evidence>
<proteinExistence type="predicted"/>
<gene>
    <name evidence="3" type="ORF">GBA65_07110</name>
</gene>
<dbReference type="Proteomes" id="UP000502706">
    <property type="component" value="Chromosome"/>
</dbReference>
<keyword evidence="4" id="KW-1185">Reference proteome</keyword>
<feature type="compositionally biased region" description="Basic and acidic residues" evidence="1">
    <location>
        <begin position="289"/>
        <end position="301"/>
    </location>
</feature>
<evidence type="ECO:0000256" key="1">
    <source>
        <dbReference type="SAM" id="MobiDB-lite"/>
    </source>
</evidence>
<accession>A0A6G8PVU6</accession>
<keyword evidence="2" id="KW-1133">Transmembrane helix</keyword>
<sequence>MVEAPASQTGLWEGAGDLDPKVFKVKDAATEADGRAEQRGVSRGARKLRDEVYRAMIEALPPKKEHLEALEKEGVMPATARVGRFASLDRDRAERVATELTGRFGAKRLLRVPGFEPNGARRIRLSLAASSAEEHVLVPCFDVEGMLSGVEALAFDPKTGNLEVEETVPLGGAGSHLYVFAYYEPGQVEGFCEGVLGALLAAQEDIVVGAIGGFRRYGAASGPAGKRQPLDAVLPELEGVDFDGRMVAYVPRAGAAVGEGNARYHEATVAAHWLVERQNGRPAVAGLRGEGEPVENQHEADAGGPTSLGEWILSLPQDEVRERLRELFPESPVRNAVQEGGDYGKDAVCNREDVPPPLPSRTLYGALALAAAVASSLDALLVRLDSFAGHVVVGSGGEQVLYPGPLGPLRRLADSSPFDVLHELHAPAALAAGLVLALVLIARARRCHLARWSASRMRLEKRWELHRAPGKTASPRFPVTPGEALAAALAWILTFLFVGWITRTTEALSSLAEQLEAAPDVGIPVADPPLISAGAATLLSAFILWRRRSIKVAEARMLQGKVRH</sequence>
<dbReference type="EMBL" id="CP045121">
    <property type="protein sequence ID" value="QIN78324.1"/>
    <property type="molecule type" value="Genomic_DNA"/>
</dbReference>